<dbReference type="CDD" id="cd07818">
    <property type="entry name" value="SRPBCC_1"/>
    <property type="match status" value="1"/>
</dbReference>
<sequence>MTKKIAIALIAIVLIALGVGLVLPRSWEIERSIVIDTTPERIAPLVLDLRRWQEWSVWTKALDPLVRNTFEGPADGVGAKWLWLGPTMGRGRIEIVAADVKRGIELDQALESERVNSQGTIAFSPEGSGTRVTWIDRGELPVLGGFFRSAFEERLGENLEKSLAKLKTVVDALPPPVAPVAPVAPSDAGVEVDAGSP</sequence>
<dbReference type="Pfam" id="PF10604">
    <property type="entry name" value="Polyketide_cyc2"/>
    <property type="match status" value="1"/>
</dbReference>
<evidence type="ECO:0000313" key="2">
    <source>
        <dbReference type="Proteomes" id="UP000249061"/>
    </source>
</evidence>
<dbReference type="Gene3D" id="3.30.530.20">
    <property type="match status" value="1"/>
</dbReference>
<accession>A0A2W5TSN5</accession>
<dbReference type="AlphaFoldDB" id="A0A2W5TSN5"/>
<comment type="caution">
    <text evidence="1">The sequence shown here is derived from an EMBL/GenBank/DDBJ whole genome shotgun (WGS) entry which is preliminary data.</text>
</comment>
<name>A0A2W5TSN5_9BACT</name>
<gene>
    <name evidence="1" type="ORF">DI536_04670</name>
</gene>
<dbReference type="Proteomes" id="UP000249061">
    <property type="component" value="Unassembled WGS sequence"/>
</dbReference>
<protein>
    <recommendedName>
        <fullName evidence="3">Polyketide cyclase</fullName>
    </recommendedName>
</protein>
<dbReference type="EMBL" id="QFQP01000002">
    <property type="protein sequence ID" value="PZR17612.1"/>
    <property type="molecule type" value="Genomic_DNA"/>
</dbReference>
<dbReference type="InterPro" id="IPR023393">
    <property type="entry name" value="START-like_dom_sf"/>
</dbReference>
<dbReference type="InterPro" id="IPR019587">
    <property type="entry name" value="Polyketide_cyclase/dehydratase"/>
</dbReference>
<organism evidence="1 2">
    <name type="scientific">Archangium gephyra</name>
    <dbReference type="NCBI Taxonomy" id="48"/>
    <lineage>
        <taxon>Bacteria</taxon>
        <taxon>Pseudomonadati</taxon>
        <taxon>Myxococcota</taxon>
        <taxon>Myxococcia</taxon>
        <taxon>Myxococcales</taxon>
        <taxon>Cystobacterineae</taxon>
        <taxon>Archangiaceae</taxon>
        <taxon>Archangium</taxon>
    </lineage>
</organism>
<reference evidence="1 2" key="1">
    <citation type="submission" date="2017-08" db="EMBL/GenBank/DDBJ databases">
        <title>Infants hospitalized years apart are colonized by the same room-sourced microbial strains.</title>
        <authorList>
            <person name="Brooks B."/>
            <person name="Olm M.R."/>
            <person name="Firek B.A."/>
            <person name="Baker R."/>
            <person name="Thomas B.C."/>
            <person name="Morowitz M.J."/>
            <person name="Banfield J.F."/>
        </authorList>
    </citation>
    <scope>NUCLEOTIDE SEQUENCE [LARGE SCALE GENOMIC DNA]</scope>
    <source>
        <strain evidence="1">S2_003_000_R2_14</strain>
    </source>
</reference>
<dbReference type="SUPFAM" id="SSF55961">
    <property type="entry name" value="Bet v1-like"/>
    <property type="match status" value="1"/>
</dbReference>
<proteinExistence type="predicted"/>
<evidence type="ECO:0008006" key="3">
    <source>
        <dbReference type="Google" id="ProtNLM"/>
    </source>
</evidence>
<evidence type="ECO:0000313" key="1">
    <source>
        <dbReference type="EMBL" id="PZR17612.1"/>
    </source>
</evidence>